<evidence type="ECO:0000313" key="2">
    <source>
        <dbReference type="EMBL" id="MCT9811355.1"/>
    </source>
</evidence>
<keyword evidence="3" id="KW-1185">Reference proteome</keyword>
<dbReference type="EMBL" id="JAODYH010000005">
    <property type="protein sequence ID" value="MCT9811355.1"/>
    <property type="molecule type" value="Genomic_DNA"/>
</dbReference>
<feature type="compositionally biased region" description="Polar residues" evidence="1">
    <location>
        <begin position="113"/>
        <end position="124"/>
    </location>
</feature>
<dbReference type="Proteomes" id="UP001525968">
    <property type="component" value="Unassembled WGS sequence"/>
</dbReference>
<accession>A0ABT2PM82</accession>
<dbReference type="RefSeq" id="WP_261500583.1">
    <property type="nucleotide sequence ID" value="NZ_JAODYH010000005.1"/>
</dbReference>
<comment type="caution">
    <text evidence="2">The sequence shown here is derived from an EMBL/GenBank/DDBJ whole genome shotgun (WGS) entry which is preliminary data.</text>
</comment>
<proteinExistence type="predicted"/>
<sequence>MADLTPLTGIRLEYLCARLLDCDMIGTENGPFAIYMNDQSIAVFGDPKRVAYRSFTEEAASDVLEMAKELHASFHATNGVAECQIDDIKTSGASYIEAAMKAIVLHHSARDGSGSSVNATSLSKANPDGGLQ</sequence>
<feature type="region of interest" description="Disordered" evidence="1">
    <location>
        <begin position="110"/>
        <end position="132"/>
    </location>
</feature>
<protein>
    <submittedName>
        <fullName evidence="2">Uncharacterized protein</fullName>
    </submittedName>
</protein>
<reference evidence="2 3" key="1">
    <citation type="submission" date="2022-09" db="EMBL/GenBank/DDBJ databases">
        <title>Draft genome of isolate Be4.</title>
        <authorList>
            <person name="Sanchez-Castro I."/>
            <person name="Martinez-Rodriguez P."/>
            <person name="Descostes M."/>
            <person name="Merroun M."/>
        </authorList>
    </citation>
    <scope>NUCLEOTIDE SEQUENCE [LARGE SCALE GENOMIC DNA]</scope>
    <source>
        <strain evidence="2 3">Be4</strain>
    </source>
</reference>
<evidence type="ECO:0000256" key="1">
    <source>
        <dbReference type="SAM" id="MobiDB-lite"/>
    </source>
</evidence>
<organism evidence="2 3">
    <name type="scientific">Acidovorax bellezanensis</name>
    <dbReference type="NCBI Taxonomy" id="2976702"/>
    <lineage>
        <taxon>Bacteria</taxon>
        <taxon>Pseudomonadati</taxon>
        <taxon>Pseudomonadota</taxon>
        <taxon>Betaproteobacteria</taxon>
        <taxon>Burkholderiales</taxon>
        <taxon>Comamonadaceae</taxon>
        <taxon>Acidovorax</taxon>
    </lineage>
</organism>
<gene>
    <name evidence="2" type="ORF">N0K08_11965</name>
</gene>
<name>A0ABT2PM82_9BURK</name>
<evidence type="ECO:0000313" key="3">
    <source>
        <dbReference type="Proteomes" id="UP001525968"/>
    </source>
</evidence>